<keyword evidence="2" id="KW-1185">Reference proteome</keyword>
<proteinExistence type="predicted"/>
<reference evidence="1 2" key="1">
    <citation type="submission" date="2020-06" db="EMBL/GenBank/DDBJ databases">
        <title>Transcriptomic and genomic resources for Thalictrum thalictroides and T. hernandezii: Facilitating candidate gene discovery in an emerging model plant lineage.</title>
        <authorList>
            <person name="Arias T."/>
            <person name="Riano-Pachon D.M."/>
            <person name="Di Stilio V.S."/>
        </authorList>
    </citation>
    <scope>NUCLEOTIDE SEQUENCE [LARGE SCALE GENOMIC DNA]</scope>
    <source>
        <strain evidence="2">cv. WT478/WT964</strain>
        <tissue evidence="1">Leaves</tissue>
    </source>
</reference>
<evidence type="ECO:0000313" key="2">
    <source>
        <dbReference type="Proteomes" id="UP000554482"/>
    </source>
</evidence>
<gene>
    <name evidence="1" type="ORF">FRX31_025189</name>
</gene>
<dbReference type="AlphaFoldDB" id="A0A7J6VM54"/>
<dbReference type="Proteomes" id="UP000554482">
    <property type="component" value="Unassembled WGS sequence"/>
</dbReference>
<dbReference type="EMBL" id="JABWDY010030987">
    <property type="protein sequence ID" value="KAF5185220.1"/>
    <property type="molecule type" value="Genomic_DNA"/>
</dbReference>
<sequence length="145" mass="16274">MNWSAEGSTVNYCLRHTKLEIVGDHSSYQSVISTERGDDAGSSKVEVTNVHAERDGSFWYRWISKSLLRPKPPGMPYVCAVGTLVDVNIIILDKSGDWFGGIVISTKAGMGLAIQVQRFIDGDVSFYYPGMVRRHVEYINGQWVW</sequence>
<evidence type="ECO:0000313" key="1">
    <source>
        <dbReference type="EMBL" id="KAF5185220.1"/>
    </source>
</evidence>
<protein>
    <submittedName>
        <fullName evidence="1">Uncharacterized protein</fullName>
    </submittedName>
</protein>
<accession>A0A7J6VM54</accession>
<name>A0A7J6VM54_THATH</name>
<comment type="caution">
    <text evidence="1">The sequence shown here is derived from an EMBL/GenBank/DDBJ whole genome shotgun (WGS) entry which is preliminary data.</text>
</comment>
<organism evidence="1 2">
    <name type="scientific">Thalictrum thalictroides</name>
    <name type="common">Rue-anemone</name>
    <name type="synonym">Anemone thalictroides</name>
    <dbReference type="NCBI Taxonomy" id="46969"/>
    <lineage>
        <taxon>Eukaryota</taxon>
        <taxon>Viridiplantae</taxon>
        <taxon>Streptophyta</taxon>
        <taxon>Embryophyta</taxon>
        <taxon>Tracheophyta</taxon>
        <taxon>Spermatophyta</taxon>
        <taxon>Magnoliopsida</taxon>
        <taxon>Ranunculales</taxon>
        <taxon>Ranunculaceae</taxon>
        <taxon>Thalictroideae</taxon>
        <taxon>Thalictrum</taxon>
    </lineage>
</organism>